<evidence type="ECO:0000313" key="2">
    <source>
        <dbReference type="EMBL" id="MDA5399868.1"/>
    </source>
</evidence>
<dbReference type="EMBL" id="JAPJZI010000001">
    <property type="protein sequence ID" value="MDA5399868.1"/>
    <property type="molecule type" value="Genomic_DNA"/>
</dbReference>
<dbReference type="InterPro" id="IPR009333">
    <property type="entry name" value="DUF992"/>
</dbReference>
<feature type="signal peptide" evidence="1">
    <location>
        <begin position="1"/>
        <end position="21"/>
    </location>
</feature>
<dbReference type="Proteomes" id="UP001151234">
    <property type="component" value="Unassembled WGS sequence"/>
</dbReference>
<accession>A0A9X3UIM1</accession>
<evidence type="ECO:0000313" key="3">
    <source>
        <dbReference type="Proteomes" id="UP001151234"/>
    </source>
</evidence>
<reference evidence="2" key="1">
    <citation type="submission" date="2022-11" db="EMBL/GenBank/DDBJ databases">
        <title>Draft genome sequence of Hoeflea poritis E7-10 and Hoeflea prorocentri PM5-8, separated from scleractinian coral Porites lutea and marine dinoflagellate.</title>
        <authorList>
            <person name="Zhang G."/>
            <person name="Wei Q."/>
            <person name="Cai L."/>
        </authorList>
    </citation>
    <scope>NUCLEOTIDE SEQUENCE</scope>
    <source>
        <strain evidence="2">PM5-8</strain>
    </source>
</reference>
<dbReference type="RefSeq" id="WP_267991283.1">
    <property type="nucleotide sequence ID" value="NZ_JAPJZI010000001.1"/>
</dbReference>
<dbReference type="AlphaFoldDB" id="A0A9X3UIM1"/>
<sequence length="155" mass="15976">MKKLTLAALFAAAITAMPASAAERVKIGQLACSVADSARYILASDKTLGCTYTSINGTTERYDGSIEKIGLDIGKAETTELVWLVFAPSKPVPQGALNGTYVGVSAEATVVVGAGANVLLGGFENSISLQPVNLQVQTGLNIAAGVSRFTLRSVN</sequence>
<comment type="caution">
    <text evidence="2">The sequence shown here is derived from an EMBL/GenBank/DDBJ whole genome shotgun (WGS) entry which is preliminary data.</text>
</comment>
<dbReference type="Pfam" id="PF06186">
    <property type="entry name" value="DUF992"/>
    <property type="match status" value="1"/>
</dbReference>
<feature type="chain" id="PRO_5040907417" evidence="1">
    <location>
        <begin position="22"/>
        <end position="155"/>
    </location>
</feature>
<keyword evidence="3" id="KW-1185">Reference proteome</keyword>
<keyword evidence="1" id="KW-0732">Signal</keyword>
<name>A0A9X3UIM1_9HYPH</name>
<evidence type="ECO:0000256" key="1">
    <source>
        <dbReference type="SAM" id="SignalP"/>
    </source>
</evidence>
<proteinExistence type="predicted"/>
<organism evidence="2 3">
    <name type="scientific">Hoeflea prorocentri</name>
    <dbReference type="NCBI Taxonomy" id="1922333"/>
    <lineage>
        <taxon>Bacteria</taxon>
        <taxon>Pseudomonadati</taxon>
        <taxon>Pseudomonadota</taxon>
        <taxon>Alphaproteobacteria</taxon>
        <taxon>Hyphomicrobiales</taxon>
        <taxon>Rhizobiaceae</taxon>
        <taxon>Hoeflea</taxon>
    </lineage>
</organism>
<protein>
    <submittedName>
        <fullName evidence="2">DUF992 domain-containing protein</fullName>
    </submittedName>
</protein>
<gene>
    <name evidence="2" type="ORF">OQ273_14900</name>
</gene>